<feature type="transmembrane region" description="Helical" evidence="14">
    <location>
        <begin position="616"/>
        <end position="633"/>
    </location>
</feature>
<dbReference type="SUPFAM" id="SSF103473">
    <property type="entry name" value="MFS general substrate transporter"/>
    <property type="match status" value="2"/>
</dbReference>
<sequence>MCSHTCAHVKTYSPPPPRTVIGGAMTVGGLAPPDGGWGWAVVLAGFVQAALVFGVLRSFGVFFVAFVVHFGEPAGAVSWVPAIAVAVQQFASPVGSILSAWLGPRPIVMAGGILASLGLILASFATSLIQLYLTIGLLTGLGWALVFTPTMATVARYFRRRRTFATSLALSGAGLSAFAFSPLFQLLAEAYGWRGALLLVGGLSLHLVACGALLRPLALPAEPSPAPVGLALLRHIPFVAFTAAVTLVNTGYFVPYVHLVARARELGLGEYQAATVLSAMAVADLAGRLASGAVADTRSCGLLRLLAAWTALAGVALTLVPLGTSYPVLGVLAAAYGFFAGALTPVVFSLLPQLVGVGQIYGALGLLQMLESGGGLLGAPLAAPPPHVGWAWSQPGPHSCLDTLMGGAEVLAPPDGGWGWAVVLAGFLQAALVFGVLRSFGIFFMAFVGHFGEPVGAVSWVPASAIAVLQLGGPVGSALSARLGARPVVMAGGVLAGLGLILASFATSLIQLHLSIGLLTGLGWALVFTPSVAMVAQYFRRRRALAMGLALSGAGLSAFAFSPLFQLLAEAYGWRGALLLVGGLSFHLVACGALLRPLALPISPSTVPSGLLRSSAFLRYAAAFMLVDAGYYVPYVHLVPHARARGCADYCAASVASTASVADLCGRVVAGWLADRWAAGLLRQLALWTALTGTTLALLPLPGSCPGLAAAAAAYGFIAGAVAPLQYAGLAQVVGTGQVLGAVGWMQMAESAGSLVGAPLAGWLRDTTGDYMASFVAAGAFLLAGSCLLLTLPDFFSCHKDSEAEDRTGGQAERVLPHCLPHRGSLEIAIQVS</sequence>
<keyword evidence="4" id="KW-0813">Transport</keyword>
<feature type="domain" description="Major facilitator superfamily (MFS) profile" evidence="15">
    <location>
        <begin position="419"/>
        <end position="803"/>
    </location>
</feature>
<feature type="transmembrane region" description="Helical" evidence="14">
    <location>
        <begin position="681"/>
        <end position="701"/>
    </location>
</feature>
<evidence type="ECO:0000256" key="5">
    <source>
        <dbReference type="ARBA" id="ARBA00022475"/>
    </source>
</evidence>
<dbReference type="eggNOG" id="KOG2504">
    <property type="taxonomic scope" value="Eukaryota"/>
</dbReference>
<organism evidence="16 17">
    <name type="scientific">Alligator mississippiensis</name>
    <name type="common">American alligator</name>
    <dbReference type="NCBI Taxonomy" id="8496"/>
    <lineage>
        <taxon>Eukaryota</taxon>
        <taxon>Metazoa</taxon>
        <taxon>Chordata</taxon>
        <taxon>Craniata</taxon>
        <taxon>Vertebrata</taxon>
        <taxon>Euteleostomi</taxon>
        <taxon>Archelosauria</taxon>
        <taxon>Archosauria</taxon>
        <taxon>Crocodylia</taxon>
        <taxon>Alligatoridae</taxon>
        <taxon>Alligatorinae</taxon>
        <taxon>Alligator</taxon>
    </lineage>
</organism>
<feature type="transmembrane region" description="Helical" evidence="14">
    <location>
        <begin position="238"/>
        <end position="259"/>
    </location>
</feature>
<dbReference type="FunFam" id="1.20.1250.20:FF:000163">
    <property type="entry name" value="Putative monocarboxylate transporter 13"/>
    <property type="match status" value="2"/>
</dbReference>
<feature type="transmembrane region" description="Helical" evidence="14">
    <location>
        <begin position="548"/>
        <end position="568"/>
    </location>
</feature>
<keyword evidence="10 14" id="KW-0472">Membrane</keyword>
<dbReference type="AlphaFoldDB" id="A0A151MNZ2"/>
<evidence type="ECO:0000259" key="15">
    <source>
        <dbReference type="PROSITE" id="PS50850"/>
    </source>
</evidence>
<dbReference type="EMBL" id="AKHW03005608">
    <property type="protein sequence ID" value="KYO26267.1"/>
    <property type="molecule type" value="Genomic_DNA"/>
</dbReference>
<proteinExistence type="inferred from homology"/>
<feature type="transmembrane region" description="Helical" evidence="14">
    <location>
        <begin position="418"/>
        <end position="437"/>
    </location>
</feature>
<dbReference type="PANTHER" id="PTHR11360:SF19">
    <property type="entry name" value="MONOCARBOXYLATE TRANSPORTER 13"/>
    <property type="match status" value="1"/>
</dbReference>
<feature type="transmembrane region" description="Helical" evidence="14">
    <location>
        <begin position="488"/>
        <end position="510"/>
    </location>
</feature>
<evidence type="ECO:0000256" key="13">
    <source>
        <dbReference type="ARBA" id="ARBA00078721"/>
    </source>
</evidence>
<dbReference type="PROSITE" id="PS50850">
    <property type="entry name" value="MFS"/>
    <property type="match status" value="2"/>
</dbReference>
<feature type="transmembrane region" description="Helical" evidence="14">
    <location>
        <begin position="107"/>
        <end position="125"/>
    </location>
</feature>
<feature type="transmembrane region" description="Helical" evidence="14">
    <location>
        <begin position="196"/>
        <end position="217"/>
    </location>
</feature>
<dbReference type="Pfam" id="PF07690">
    <property type="entry name" value="MFS_1"/>
    <property type="match status" value="2"/>
</dbReference>
<name>A0A151MNZ2_ALLMI</name>
<evidence type="ECO:0000256" key="1">
    <source>
        <dbReference type="ARBA" id="ARBA00004651"/>
    </source>
</evidence>
<dbReference type="PANTHER" id="PTHR11360">
    <property type="entry name" value="MONOCARBOXYLATE TRANSPORTER"/>
    <property type="match status" value="1"/>
</dbReference>
<evidence type="ECO:0000256" key="10">
    <source>
        <dbReference type="ARBA" id="ARBA00023136"/>
    </source>
</evidence>
<evidence type="ECO:0000256" key="14">
    <source>
        <dbReference type="SAM" id="Phobius"/>
    </source>
</evidence>
<keyword evidence="6 14" id="KW-0812">Transmembrane</keyword>
<comment type="caution">
    <text evidence="16">The sequence shown here is derived from an EMBL/GenBank/DDBJ whole genome shotgun (WGS) entry which is preliminary data.</text>
</comment>
<dbReference type="InterPro" id="IPR050327">
    <property type="entry name" value="Proton-linked_MCT"/>
</dbReference>
<feature type="transmembrane region" description="Helical" evidence="14">
    <location>
        <begin position="131"/>
        <end position="152"/>
    </location>
</feature>
<dbReference type="GO" id="GO:0008028">
    <property type="term" value="F:monocarboxylic acid transmembrane transporter activity"/>
    <property type="evidence" value="ECO:0007669"/>
    <property type="project" value="TreeGrafter"/>
</dbReference>
<evidence type="ECO:0000256" key="8">
    <source>
        <dbReference type="ARBA" id="ARBA00022989"/>
    </source>
</evidence>
<accession>A0A151MNZ2</accession>
<keyword evidence="5" id="KW-1003">Cell membrane</keyword>
<evidence type="ECO:0000256" key="3">
    <source>
        <dbReference type="ARBA" id="ARBA00006727"/>
    </source>
</evidence>
<dbReference type="InterPro" id="IPR020846">
    <property type="entry name" value="MFS_dom"/>
</dbReference>
<reference evidence="16 17" key="1">
    <citation type="journal article" date="2012" name="Genome Biol.">
        <title>Sequencing three crocodilian genomes to illuminate the evolution of archosaurs and amniotes.</title>
        <authorList>
            <person name="St John J.A."/>
            <person name="Braun E.L."/>
            <person name="Isberg S.R."/>
            <person name="Miles L.G."/>
            <person name="Chong A.Y."/>
            <person name="Gongora J."/>
            <person name="Dalzell P."/>
            <person name="Moran C."/>
            <person name="Bed'hom B."/>
            <person name="Abzhanov A."/>
            <person name="Burgess S.C."/>
            <person name="Cooksey A.M."/>
            <person name="Castoe T.A."/>
            <person name="Crawford N.G."/>
            <person name="Densmore L.D."/>
            <person name="Drew J.C."/>
            <person name="Edwards S.V."/>
            <person name="Faircloth B.C."/>
            <person name="Fujita M.K."/>
            <person name="Greenwold M.J."/>
            <person name="Hoffmann F.G."/>
            <person name="Howard J.M."/>
            <person name="Iguchi T."/>
            <person name="Janes D.E."/>
            <person name="Khan S.Y."/>
            <person name="Kohno S."/>
            <person name="de Koning A.J."/>
            <person name="Lance S.L."/>
            <person name="McCarthy F.M."/>
            <person name="McCormack J.E."/>
            <person name="Merchant M.E."/>
            <person name="Peterson D.G."/>
            <person name="Pollock D.D."/>
            <person name="Pourmand N."/>
            <person name="Raney B.J."/>
            <person name="Roessler K.A."/>
            <person name="Sanford J.R."/>
            <person name="Sawyer R.H."/>
            <person name="Schmidt C.J."/>
            <person name="Triplett E.W."/>
            <person name="Tuberville T.D."/>
            <person name="Venegas-Anaya M."/>
            <person name="Howard J.T."/>
            <person name="Jarvis E.D."/>
            <person name="Guillette L.J.Jr."/>
            <person name="Glenn T.C."/>
            <person name="Green R.E."/>
            <person name="Ray D.A."/>
        </authorList>
    </citation>
    <scope>NUCLEOTIDE SEQUENCE [LARGE SCALE GENOMIC DNA]</scope>
    <source>
        <strain evidence="16">KSC_2009_1</strain>
    </source>
</reference>
<evidence type="ECO:0000256" key="9">
    <source>
        <dbReference type="ARBA" id="ARBA00023034"/>
    </source>
</evidence>
<feature type="transmembrane region" description="Helical" evidence="14">
    <location>
        <begin position="708"/>
        <end position="727"/>
    </location>
</feature>
<keyword evidence="8 14" id="KW-1133">Transmembrane helix</keyword>
<feature type="transmembrane region" description="Helical" evidence="14">
    <location>
        <begin position="771"/>
        <end position="792"/>
    </location>
</feature>
<dbReference type="GO" id="GO:0005886">
    <property type="term" value="C:plasma membrane"/>
    <property type="evidence" value="ECO:0007669"/>
    <property type="project" value="UniProtKB-SubCell"/>
</dbReference>
<comment type="subcellular location">
    <subcellularLocation>
        <location evidence="1">Cell membrane</location>
        <topology evidence="1">Multi-pass membrane protein</topology>
    </subcellularLocation>
    <subcellularLocation>
        <location evidence="2">Golgi apparatus membrane</location>
        <topology evidence="2">Multi-pass membrane protein</topology>
    </subcellularLocation>
</comment>
<dbReference type="InterPro" id="IPR036259">
    <property type="entry name" value="MFS_trans_sf"/>
</dbReference>
<feature type="transmembrane region" description="Helical" evidence="14">
    <location>
        <begin position="574"/>
        <end position="595"/>
    </location>
</feature>
<evidence type="ECO:0000256" key="11">
    <source>
        <dbReference type="ARBA" id="ARBA00059080"/>
    </source>
</evidence>
<feature type="transmembrane region" description="Helical" evidence="14">
    <location>
        <begin position="516"/>
        <end position="536"/>
    </location>
</feature>
<evidence type="ECO:0000256" key="12">
    <source>
        <dbReference type="ARBA" id="ARBA00073869"/>
    </source>
</evidence>
<keyword evidence="17" id="KW-1185">Reference proteome</keyword>
<feature type="transmembrane region" description="Helical" evidence="14">
    <location>
        <begin position="164"/>
        <end position="184"/>
    </location>
</feature>
<dbReference type="GO" id="GO:0015293">
    <property type="term" value="F:symporter activity"/>
    <property type="evidence" value="ECO:0007669"/>
    <property type="project" value="UniProtKB-KW"/>
</dbReference>
<evidence type="ECO:0000313" key="16">
    <source>
        <dbReference type="EMBL" id="KYO26267.1"/>
    </source>
</evidence>
<protein>
    <recommendedName>
        <fullName evidence="12">Monocarboxylate transporter 13</fullName>
    </recommendedName>
    <alternativeName>
        <fullName evidence="13">Solute carrier family 16 member 13</fullName>
    </alternativeName>
</protein>
<gene>
    <name evidence="16" type="primary">SLC16A13-1</name>
    <name evidence="16" type="ORF">Y1Q_0007305</name>
</gene>
<dbReference type="GO" id="GO:0000139">
    <property type="term" value="C:Golgi membrane"/>
    <property type="evidence" value="ECO:0007669"/>
    <property type="project" value="UniProtKB-SubCell"/>
</dbReference>
<comment type="function">
    <text evidence="11">Proton-linked monocarboxylate transporter. May catalyze the transport of monocarboxylates across the plasma membrane.</text>
</comment>
<dbReference type="Gene3D" id="1.20.1250.20">
    <property type="entry name" value="MFS general substrate transporter like domains"/>
    <property type="match status" value="2"/>
</dbReference>
<evidence type="ECO:0000256" key="6">
    <source>
        <dbReference type="ARBA" id="ARBA00022692"/>
    </source>
</evidence>
<dbReference type="InterPro" id="IPR011701">
    <property type="entry name" value="MFS"/>
</dbReference>
<evidence type="ECO:0000256" key="4">
    <source>
        <dbReference type="ARBA" id="ARBA00022448"/>
    </source>
</evidence>
<feature type="transmembrane region" description="Helical" evidence="14">
    <location>
        <begin position="328"/>
        <end position="351"/>
    </location>
</feature>
<dbReference type="Proteomes" id="UP000050525">
    <property type="component" value="Unassembled WGS sequence"/>
</dbReference>
<evidence type="ECO:0000313" key="17">
    <source>
        <dbReference type="Proteomes" id="UP000050525"/>
    </source>
</evidence>
<comment type="similarity">
    <text evidence="3">Belongs to the major facilitator superfamily. Monocarboxylate porter (TC 2.A.1.13) family.</text>
</comment>
<keyword evidence="7" id="KW-0769">Symport</keyword>
<feature type="transmembrane region" description="Helical" evidence="14">
    <location>
        <begin position="37"/>
        <end position="56"/>
    </location>
</feature>
<evidence type="ECO:0000256" key="2">
    <source>
        <dbReference type="ARBA" id="ARBA00004653"/>
    </source>
</evidence>
<keyword evidence="9" id="KW-0333">Golgi apparatus</keyword>
<evidence type="ECO:0000256" key="7">
    <source>
        <dbReference type="ARBA" id="ARBA00022847"/>
    </source>
</evidence>
<feature type="domain" description="Major facilitator superfamily (MFS) profile" evidence="15">
    <location>
        <begin position="38"/>
        <end position="417"/>
    </location>
</feature>
<feature type="transmembrane region" description="Helical" evidence="14">
    <location>
        <begin position="302"/>
        <end position="322"/>
    </location>
</feature>